<gene>
    <name evidence="3" type="ORF">A3I29_02495</name>
</gene>
<dbReference type="InterPro" id="IPR023346">
    <property type="entry name" value="Lysozyme-like_dom_sf"/>
</dbReference>
<keyword evidence="2" id="KW-0732">Signal</keyword>
<evidence type="ECO:0000256" key="2">
    <source>
        <dbReference type="SAM" id="SignalP"/>
    </source>
</evidence>
<comment type="caution">
    <text evidence="3">The sequence shown here is derived from an EMBL/GenBank/DDBJ whole genome shotgun (WGS) entry which is preliminary data.</text>
</comment>
<feature type="chain" id="PRO_5009525749" description="Transglycosylase SLT domain-containing protein" evidence="2">
    <location>
        <begin position="29"/>
        <end position="447"/>
    </location>
</feature>
<sequence>MQVNIRKLAITGILLITLALPTGFGAQAQTSVINVSEKEKLEKELADIEIQIKAFEDELANTQGEKKTLEQAIKRLRGQEDSLRLQIKSTNLKLKDLDKKLDYTEQNITKTKAQSAKLKKQLVEVIRLINQKDQELLIESLSAKDGLSEVAQNIQNYTKIFSLLQAIVAKTRSVHEDLQKQQTALEDQQDDARKLLEIKASQQELLLSTLAEKKELLTETKGKENTFQDMLADAKKRANQIRNRIYETIGGGTQVTFEKAVEIADWAGKQTGIRTPFLLAVLTQESNLGKNVGTCNRLGDPSEKSWQVIMKPTRDHEPFKTITSELGLDIDITPVSCPMRQGGKQIGWGGAMGPAQFIPSTWMGYRSRVSAITGRPANPWDIKDAMLAAAIKLRADGANGTYDSEWKAAMKYFAGSVNLAYRFYGDNVMKITAKYEIDVEAIKTASF</sequence>
<evidence type="ECO:0000256" key="1">
    <source>
        <dbReference type="SAM" id="Coils"/>
    </source>
</evidence>
<dbReference type="SUPFAM" id="SSF53955">
    <property type="entry name" value="Lysozyme-like"/>
    <property type="match status" value="1"/>
</dbReference>
<reference evidence="3 4" key="1">
    <citation type="journal article" date="2016" name="Nat. Commun.">
        <title>Thousands of microbial genomes shed light on interconnected biogeochemical processes in an aquifer system.</title>
        <authorList>
            <person name="Anantharaman K."/>
            <person name="Brown C.T."/>
            <person name="Hug L.A."/>
            <person name="Sharon I."/>
            <person name="Castelle C.J."/>
            <person name="Probst A.J."/>
            <person name="Thomas B.C."/>
            <person name="Singh A."/>
            <person name="Wilkins M.J."/>
            <person name="Karaoz U."/>
            <person name="Brodie E.L."/>
            <person name="Williams K.H."/>
            <person name="Hubbard S.S."/>
            <person name="Banfield J.F."/>
        </authorList>
    </citation>
    <scope>NUCLEOTIDE SEQUENCE [LARGE SCALE GENOMIC DNA]</scope>
</reference>
<organism evidence="3 4">
    <name type="scientific">Candidatus Magasanikbacteria bacterium RIFCSPLOWO2_02_FULL_44_11</name>
    <dbReference type="NCBI Taxonomy" id="1798689"/>
    <lineage>
        <taxon>Bacteria</taxon>
        <taxon>Candidatus Magasanikiibacteriota</taxon>
    </lineage>
</organism>
<protein>
    <recommendedName>
        <fullName evidence="5">Transglycosylase SLT domain-containing protein</fullName>
    </recommendedName>
</protein>
<dbReference type="Gene3D" id="1.10.530.10">
    <property type="match status" value="1"/>
</dbReference>
<name>A0A1F6NBF6_9BACT</name>
<dbReference type="Proteomes" id="UP000178726">
    <property type="component" value="Unassembled WGS sequence"/>
</dbReference>
<keyword evidence="1" id="KW-0175">Coiled coil</keyword>
<dbReference type="STRING" id="1798689.A3I29_02495"/>
<dbReference type="AlphaFoldDB" id="A0A1F6NBF6"/>
<evidence type="ECO:0000313" key="4">
    <source>
        <dbReference type="Proteomes" id="UP000178726"/>
    </source>
</evidence>
<feature type="coiled-coil region" evidence="1">
    <location>
        <begin position="38"/>
        <end position="114"/>
    </location>
</feature>
<evidence type="ECO:0000313" key="3">
    <source>
        <dbReference type="EMBL" id="OGH81247.1"/>
    </source>
</evidence>
<feature type="signal peptide" evidence="2">
    <location>
        <begin position="1"/>
        <end position="28"/>
    </location>
</feature>
<proteinExistence type="predicted"/>
<dbReference type="EMBL" id="MFQK01000007">
    <property type="protein sequence ID" value="OGH81247.1"/>
    <property type="molecule type" value="Genomic_DNA"/>
</dbReference>
<accession>A0A1F6NBF6</accession>
<dbReference type="Gene3D" id="6.10.250.3150">
    <property type="match status" value="1"/>
</dbReference>
<evidence type="ECO:0008006" key="5">
    <source>
        <dbReference type="Google" id="ProtNLM"/>
    </source>
</evidence>